<feature type="domain" description="PEHE" evidence="2">
    <location>
        <begin position="296"/>
        <end position="405"/>
    </location>
</feature>
<dbReference type="PANTHER" id="PTHR22443">
    <property type="entry name" value="NON-SPECIFIC LETHAL 1, ISOFORM M"/>
    <property type="match status" value="1"/>
</dbReference>
<dbReference type="AlphaFoldDB" id="A0A401SSJ5"/>
<dbReference type="Proteomes" id="UP000287033">
    <property type="component" value="Unassembled WGS sequence"/>
</dbReference>
<dbReference type="PROSITE" id="PS52052">
    <property type="entry name" value="PEHE"/>
    <property type="match status" value="1"/>
</dbReference>
<feature type="region of interest" description="Disordered" evidence="1">
    <location>
        <begin position="226"/>
        <end position="245"/>
    </location>
</feature>
<dbReference type="InterPro" id="IPR026180">
    <property type="entry name" value="NSL1"/>
</dbReference>
<dbReference type="SMART" id="SM01300">
    <property type="entry name" value="PEHE"/>
    <property type="match status" value="1"/>
</dbReference>
<dbReference type="OMA" id="CKHYCEM"/>
<dbReference type="STRING" id="137246.A0A401SSJ5"/>
<organism evidence="3 4">
    <name type="scientific">Chiloscyllium punctatum</name>
    <name type="common">Brownbanded bambooshark</name>
    <name type="synonym">Hemiscyllium punctatum</name>
    <dbReference type="NCBI Taxonomy" id="137246"/>
    <lineage>
        <taxon>Eukaryota</taxon>
        <taxon>Metazoa</taxon>
        <taxon>Chordata</taxon>
        <taxon>Craniata</taxon>
        <taxon>Vertebrata</taxon>
        <taxon>Chondrichthyes</taxon>
        <taxon>Elasmobranchii</taxon>
        <taxon>Galeomorphii</taxon>
        <taxon>Galeoidea</taxon>
        <taxon>Orectolobiformes</taxon>
        <taxon>Hemiscylliidae</taxon>
        <taxon>Chiloscyllium</taxon>
    </lineage>
</organism>
<feature type="compositionally biased region" description="Polar residues" evidence="1">
    <location>
        <begin position="378"/>
        <end position="390"/>
    </location>
</feature>
<dbReference type="PANTHER" id="PTHR22443:SF16">
    <property type="entry name" value="KAT8 REGULATORY NSL COMPLEX SUBUNIT 1-LIKE PROTEIN"/>
    <property type="match status" value="1"/>
</dbReference>
<feature type="compositionally biased region" description="Basic and acidic residues" evidence="1">
    <location>
        <begin position="104"/>
        <end position="115"/>
    </location>
</feature>
<feature type="region of interest" description="Disordered" evidence="1">
    <location>
        <begin position="95"/>
        <end position="134"/>
    </location>
</feature>
<keyword evidence="4" id="KW-1185">Reference proteome</keyword>
<feature type="compositionally biased region" description="Polar residues" evidence="1">
    <location>
        <begin position="226"/>
        <end position="242"/>
    </location>
</feature>
<dbReference type="GO" id="GO:0044545">
    <property type="term" value="C:NSL complex"/>
    <property type="evidence" value="ECO:0007669"/>
    <property type="project" value="TreeGrafter"/>
</dbReference>
<gene>
    <name evidence="3" type="ORF">chiPu_0011846</name>
</gene>
<evidence type="ECO:0000313" key="3">
    <source>
        <dbReference type="EMBL" id="GCC33377.1"/>
    </source>
</evidence>
<reference evidence="3 4" key="1">
    <citation type="journal article" date="2018" name="Nat. Ecol. Evol.">
        <title>Shark genomes provide insights into elasmobranch evolution and the origin of vertebrates.</title>
        <authorList>
            <person name="Hara Y"/>
            <person name="Yamaguchi K"/>
            <person name="Onimaru K"/>
            <person name="Kadota M"/>
            <person name="Koyanagi M"/>
            <person name="Keeley SD"/>
            <person name="Tatsumi K"/>
            <person name="Tanaka K"/>
            <person name="Motone F"/>
            <person name="Kageyama Y"/>
            <person name="Nozu R"/>
            <person name="Adachi N"/>
            <person name="Nishimura O"/>
            <person name="Nakagawa R"/>
            <person name="Tanegashima C"/>
            <person name="Kiyatake I"/>
            <person name="Matsumoto R"/>
            <person name="Murakumo K"/>
            <person name="Nishida K"/>
            <person name="Terakita A"/>
            <person name="Kuratani S"/>
            <person name="Sato K"/>
            <person name="Hyodo S Kuraku.S."/>
        </authorList>
    </citation>
    <scope>NUCLEOTIDE SEQUENCE [LARGE SCALE GENOMIC DNA]</scope>
</reference>
<dbReference type="Pfam" id="PF15275">
    <property type="entry name" value="PEHE"/>
    <property type="match status" value="1"/>
</dbReference>
<feature type="region of interest" description="Disordered" evidence="1">
    <location>
        <begin position="354"/>
        <end position="405"/>
    </location>
</feature>
<dbReference type="GO" id="GO:0035035">
    <property type="term" value="F:histone acetyltransferase binding"/>
    <property type="evidence" value="ECO:0007669"/>
    <property type="project" value="TreeGrafter"/>
</dbReference>
<protein>
    <recommendedName>
        <fullName evidence="2">PEHE domain-containing protein</fullName>
    </recommendedName>
</protein>
<proteinExistence type="predicted"/>
<dbReference type="EMBL" id="BEZZ01000511">
    <property type="protein sequence ID" value="GCC33377.1"/>
    <property type="molecule type" value="Genomic_DNA"/>
</dbReference>
<dbReference type="InterPro" id="IPR029332">
    <property type="entry name" value="PEHE_dom"/>
</dbReference>
<dbReference type="Gene3D" id="6.10.250.3170">
    <property type="match status" value="1"/>
</dbReference>
<sequence>MELTEAAALLAATKDNKTPVEIKDSALECNLEITPSSPLLLLKNIDKQTAQLTESVNSLIPPLNLSPASSPVSWKRCRHHDGLVYSVLGDDMSGSSNCSGSEDYQPKTEHPDRTTQRPLSVDDTSAKTRPLRMHHKHRPLSCVYDTSKRVQQVTPAQCKHYCEMCGPNSTTDAIDPRKMTLEEQVAVLDPCFHPVLPLHSALSKRHCSLINPRETPGTLVKSAQTSVSFPIQQTPRSSPTDTRASRATLCQRPLLQTKDIPSWQKQQSECCYDIDNIVIPMSLVASSKIEKLQYNEIITPSWRIVPIKPSKERLPQREVLEDISDEAFSLRHKKHEKWEQARWFLWEQSRCHRRGNRSSSFSKNNDEHLNPHPPASPEIQNQLNRTSSVCRVSEVAQTDDPQDYL</sequence>
<name>A0A401SSJ5_CHIPU</name>
<evidence type="ECO:0000259" key="2">
    <source>
        <dbReference type="PROSITE" id="PS52052"/>
    </source>
</evidence>
<dbReference type="OrthoDB" id="6022640at2759"/>
<evidence type="ECO:0000256" key="1">
    <source>
        <dbReference type="SAM" id="MobiDB-lite"/>
    </source>
</evidence>
<comment type="caution">
    <text evidence="3">The sequence shown here is derived from an EMBL/GenBank/DDBJ whole genome shotgun (WGS) entry which is preliminary data.</text>
</comment>
<accession>A0A401SSJ5</accession>
<evidence type="ECO:0000313" key="4">
    <source>
        <dbReference type="Proteomes" id="UP000287033"/>
    </source>
</evidence>